<proteinExistence type="predicted"/>
<evidence type="ECO:0000313" key="1">
    <source>
        <dbReference type="EMBL" id="SFO52438.1"/>
    </source>
</evidence>
<keyword evidence="2" id="KW-1185">Reference proteome</keyword>
<sequence>MRLEGVPVANDLASLQRLRWLTYKGQFKTFVLCAKEVLSPTSLDGTA</sequence>
<reference evidence="1 2" key="1">
    <citation type="submission" date="2016-10" db="EMBL/GenBank/DDBJ databases">
        <authorList>
            <person name="de Groot N.N."/>
        </authorList>
    </citation>
    <scope>NUCLEOTIDE SEQUENCE [LARGE SCALE GENOMIC DNA]</scope>
    <source>
        <strain evidence="1 2">CGMCC 1.9157</strain>
    </source>
</reference>
<dbReference type="Proteomes" id="UP000199236">
    <property type="component" value="Unassembled WGS sequence"/>
</dbReference>
<protein>
    <submittedName>
        <fullName evidence="1">Uncharacterized protein</fullName>
    </submittedName>
</protein>
<evidence type="ECO:0000313" key="2">
    <source>
        <dbReference type="Proteomes" id="UP000199236"/>
    </source>
</evidence>
<accession>A0A1I5HVS4</accession>
<dbReference type="AlphaFoldDB" id="A0A1I5HVS4"/>
<name>A0A1I5HVS4_9HYPH</name>
<dbReference type="STRING" id="655353.SAMN04488056_107169"/>
<gene>
    <name evidence="1" type="ORF">SAMN04488056_107169</name>
</gene>
<organism evidence="1 2">
    <name type="scientific">Cohaesibacter marisflavi</name>
    <dbReference type="NCBI Taxonomy" id="655353"/>
    <lineage>
        <taxon>Bacteria</taxon>
        <taxon>Pseudomonadati</taxon>
        <taxon>Pseudomonadota</taxon>
        <taxon>Alphaproteobacteria</taxon>
        <taxon>Hyphomicrobiales</taxon>
        <taxon>Cohaesibacteraceae</taxon>
    </lineage>
</organism>
<dbReference type="EMBL" id="FOVR01000007">
    <property type="protein sequence ID" value="SFO52438.1"/>
    <property type="molecule type" value="Genomic_DNA"/>
</dbReference>